<dbReference type="EMBL" id="JAJJML010000001">
    <property type="protein sequence ID" value="MCC9033051.1"/>
    <property type="molecule type" value="Genomic_DNA"/>
</dbReference>
<name>A0A9Q3YPM0_9FLAO</name>
<reference evidence="1" key="3">
    <citation type="submission" date="2024-05" db="EMBL/GenBank/DDBJ databases">
        <title>Description of novel Chryseobacterium sp. strain C-2.</title>
        <authorList>
            <person name="Saticioglu I.B."/>
        </authorList>
    </citation>
    <scope>NUCLEOTIDE SEQUENCE</scope>
    <source>
        <strain evidence="1">C-2</strain>
    </source>
</reference>
<evidence type="ECO:0000313" key="3">
    <source>
        <dbReference type="Proteomes" id="UP000603715"/>
    </source>
</evidence>
<reference evidence="2" key="1">
    <citation type="submission" date="2021-11" db="EMBL/GenBank/DDBJ databases">
        <title>Description of novel Chryseobacterium species.</title>
        <authorList>
            <person name="Saticioglu I.B."/>
            <person name="Ay H."/>
            <person name="Altun S."/>
            <person name="Duman M."/>
        </authorList>
    </citation>
    <scope>NUCLEOTIDE SEQUENCE</scope>
    <source>
        <strain evidence="2">C-39</strain>
    </source>
</reference>
<proteinExistence type="predicted"/>
<evidence type="ECO:0000313" key="2">
    <source>
        <dbReference type="EMBL" id="MCC9033051.1"/>
    </source>
</evidence>
<organism evidence="2 4">
    <name type="scientific">Chryseobacterium muglaense</name>
    <dbReference type="NCBI Taxonomy" id="2893752"/>
    <lineage>
        <taxon>Bacteria</taxon>
        <taxon>Pseudomonadati</taxon>
        <taxon>Bacteroidota</taxon>
        <taxon>Flavobacteriia</taxon>
        <taxon>Flavobacteriales</taxon>
        <taxon>Weeksellaceae</taxon>
        <taxon>Chryseobacterium group</taxon>
        <taxon>Chryseobacterium</taxon>
    </lineage>
</organism>
<evidence type="ECO:0000313" key="1">
    <source>
        <dbReference type="EMBL" id="MBD3906897.1"/>
    </source>
</evidence>
<dbReference type="InterPro" id="IPR018534">
    <property type="entry name" value="Tet_reg_excision_RteC"/>
</dbReference>
<dbReference type="Pfam" id="PF09357">
    <property type="entry name" value="RteC"/>
    <property type="match status" value="1"/>
</dbReference>
<comment type="caution">
    <text evidence="2">The sequence shown here is derived from an EMBL/GenBank/DDBJ whole genome shotgun (WGS) entry which is preliminary data.</text>
</comment>
<reference evidence="3" key="2">
    <citation type="submission" date="2023-07" db="EMBL/GenBank/DDBJ databases">
        <title>Description of novel Chryseobacterium sp. strain C-2.</title>
        <authorList>
            <person name="Saticioglu I.B."/>
        </authorList>
    </citation>
    <scope>NUCLEOTIDE SEQUENCE [LARGE SCALE GENOMIC DNA]</scope>
    <source>
        <strain evidence="3">C-2</strain>
    </source>
</reference>
<accession>A0A9Q3YPM0</accession>
<sequence>MVNKLFRTVTKMYDHLERDLKLIADAHDDPIKIAEESLSTIDQSIRELKKEITPIIFEGIAEEVYFFKNLKPLFISKYIYFMKVLSIVSSIPHSNEKARKKYYENELDKLKKYHSENADFYNYYRRNATYMDHKYFVRNSFDLKMKLSLNLYNFDECFTTSHCHQVAHILANDLLEVFLKEESEKEYHTWTKKEDHATHLKWSASKVALIELAYALHQSNCFNGGNIEFSEIMRSLEKTFDIDLGNYYKTVTEIKDRKNGRTKFLNMLSANLNQYFKNADEQF</sequence>
<dbReference type="AlphaFoldDB" id="A0A9Q3YPM0"/>
<dbReference type="EMBL" id="JACXXP010000044">
    <property type="protein sequence ID" value="MBD3906897.1"/>
    <property type="molecule type" value="Genomic_DNA"/>
</dbReference>
<dbReference type="RefSeq" id="WP_191181269.1">
    <property type="nucleotide sequence ID" value="NZ_JACXXP010000044.1"/>
</dbReference>
<keyword evidence="3" id="KW-1185">Reference proteome</keyword>
<evidence type="ECO:0000313" key="4">
    <source>
        <dbReference type="Proteomes" id="UP001107960"/>
    </source>
</evidence>
<dbReference type="Proteomes" id="UP001107960">
    <property type="component" value="Unassembled WGS sequence"/>
</dbReference>
<protein>
    <submittedName>
        <fullName evidence="2">RteC domain-containing protein</fullName>
    </submittedName>
</protein>
<gene>
    <name evidence="1" type="ORF">IEW27_20125</name>
    <name evidence="2" type="ORF">LNP80_02110</name>
</gene>
<dbReference type="Proteomes" id="UP000603715">
    <property type="component" value="Unassembled WGS sequence"/>
</dbReference>